<keyword evidence="2" id="KW-1185">Reference proteome</keyword>
<dbReference type="STRING" id="634436.SAMN05216361_1719"/>
<accession>A0A1M5I0Y5</accession>
<organism evidence="1 2">
    <name type="scientific">Marisediminitalea aggregata</name>
    <dbReference type="NCBI Taxonomy" id="634436"/>
    <lineage>
        <taxon>Bacteria</taxon>
        <taxon>Pseudomonadati</taxon>
        <taxon>Pseudomonadota</taxon>
        <taxon>Gammaproteobacteria</taxon>
        <taxon>Alteromonadales</taxon>
        <taxon>Alteromonadaceae</taxon>
        <taxon>Marisediminitalea</taxon>
    </lineage>
</organism>
<evidence type="ECO:0000313" key="2">
    <source>
        <dbReference type="Proteomes" id="UP000184520"/>
    </source>
</evidence>
<evidence type="ECO:0000313" key="1">
    <source>
        <dbReference type="EMBL" id="SHG21817.1"/>
    </source>
</evidence>
<dbReference type="InterPro" id="IPR045493">
    <property type="entry name" value="DUF6435"/>
</dbReference>
<reference evidence="2" key="1">
    <citation type="submission" date="2016-11" db="EMBL/GenBank/DDBJ databases">
        <authorList>
            <person name="Varghese N."/>
            <person name="Submissions S."/>
        </authorList>
    </citation>
    <scope>NUCLEOTIDE SEQUENCE [LARGE SCALE GENOMIC DNA]</scope>
    <source>
        <strain evidence="2">CGMCC 1.8995</strain>
    </source>
</reference>
<dbReference type="NCBIfam" id="NF033487">
    <property type="entry name" value="Lacal_2735_fam"/>
    <property type="match status" value="1"/>
</dbReference>
<proteinExistence type="predicted"/>
<dbReference type="Pfam" id="PF20027">
    <property type="entry name" value="DUF6435"/>
    <property type="match status" value="1"/>
</dbReference>
<gene>
    <name evidence="1" type="ORF">SAMN05216361_1719</name>
</gene>
<dbReference type="AlphaFoldDB" id="A0A1M5I0Y5"/>
<dbReference type="RefSeq" id="WP_139241528.1">
    <property type="nucleotide sequence ID" value="NZ_FQWD01000002.1"/>
</dbReference>
<dbReference type="Proteomes" id="UP000184520">
    <property type="component" value="Unassembled WGS sequence"/>
</dbReference>
<name>A0A1M5I0Y5_9ALTE</name>
<dbReference type="EMBL" id="FQWD01000002">
    <property type="protein sequence ID" value="SHG21817.1"/>
    <property type="molecule type" value="Genomic_DNA"/>
</dbReference>
<sequence length="58" mass="6788">MFGLFKKDPTKKMRAEYNKLLEQGMHAQRNGDMRLYAEITAKAEALWSDIEALEKQQN</sequence>
<evidence type="ECO:0008006" key="3">
    <source>
        <dbReference type="Google" id="ProtNLM"/>
    </source>
</evidence>
<protein>
    <recommendedName>
        <fullName evidence="3">Lacal_2735 family protein</fullName>
    </recommendedName>
</protein>
<dbReference type="OrthoDB" id="292170at2"/>